<dbReference type="SUPFAM" id="SSF51126">
    <property type="entry name" value="Pectin lyase-like"/>
    <property type="match status" value="1"/>
</dbReference>
<dbReference type="Pfam" id="PF14592">
    <property type="entry name" value="Chondroitinas_B"/>
    <property type="match status" value="1"/>
</dbReference>
<dbReference type="Gene3D" id="2.160.20.10">
    <property type="entry name" value="Single-stranded right-handed beta-helix, Pectin lyase-like"/>
    <property type="match status" value="1"/>
</dbReference>
<dbReference type="GO" id="GO:0016829">
    <property type="term" value="F:lyase activity"/>
    <property type="evidence" value="ECO:0007669"/>
    <property type="project" value="UniProtKB-KW"/>
</dbReference>
<dbReference type="InterPro" id="IPR006626">
    <property type="entry name" value="PbH1"/>
</dbReference>
<feature type="compositionally biased region" description="Basic and acidic residues" evidence="1">
    <location>
        <begin position="435"/>
        <end position="451"/>
    </location>
</feature>
<gene>
    <name evidence="3" type="ORF">GCM10009741_19060</name>
</gene>
<accession>A0ABN2AIK5</accession>
<reference evidence="3 4" key="1">
    <citation type="journal article" date="2019" name="Int. J. Syst. Evol. Microbiol.">
        <title>The Global Catalogue of Microorganisms (GCM) 10K type strain sequencing project: providing services to taxonomists for standard genome sequencing and annotation.</title>
        <authorList>
            <consortium name="The Broad Institute Genomics Platform"/>
            <consortium name="The Broad Institute Genome Sequencing Center for Infectious Disease"/>
            <person name="Wu L."/>
            <person name="Ma J."/>
        </authorList>
    </citation>
    <scope>NUCLEOTIDE SEQUENCE [LARGE SCALE GENOMIC DNA]</scope>
    <source>
        <strain evidence="3 4">JCM 14303</strain>
    </source>
</reference>
<evidence type="ECO:0000256" key="2">
    <source>
        <dbReference type="SAM" id="SignalP"/>
    </source>
</evidence>
<dbReference type="InterPro" id="IPR012334">
    <property type="entry name" value="Pectin_lyas_fold"/>
</dbReference>
<keyword evidence="4" id="KW-1185">Reference proteome</keyword>
<evidence type="ECO:0000313" key="3">
    <source>
        <dbReference type="EMBL" id="GAA1519096.1"/>
    </source>
</evidence>
<proteinExistence type="predicted"/>
<dbReference type="InterPro" id="IPR022441">
    <property type="entry name" value="Para_beta_helix_rpt-2"/>
</dbReference>
<dbReference type="NCBIfam" id="TIGR03804">
    <property type="entry name" value="para_beta_helix"/>
    <property type="match status" value="1"/>
</dbReference>
<comment type="caution">
    <text evidence="3">The sequence shown here is derived from an EMBL/GenBank/DDBJ whole genome shotgun (WGS) entry which is preliminary data.</text>
</comment>
<name>A0ABN2AIK5_9ACTN</name>
<dbReference type="Proteomes" id="UP001500363">
    <property type="component" value="Unassembled WGS sequence"/>
</dbReference>
<dbReference type="InterPro" id="IPR011050">
    <property type="entry name" value="Pectin_lyase_fold/virulence"/>
</dbReference>
<dbReference type="PROSITE" id="PS51318">
    <property type="entry name" value="TAT"/>
    <property type="match status" value="1"/>
</dbReference>
<dbReference type="EMBL" id="BAAANC010000001">
    <property type="protein sequence ID" value="GAA1519096.1"/>
    <property type="molecule type" value="Genomic_DNA"/>
</dbReference>
<organism evidence="3 4">
    <name type="scientific">Kribbella lupini</name>
    <dbReference type="NCBI Taxonomy" id="291602"/>
    <lineage>
        <taxon>Bacteria</taxon>
        <taxon>Bacillati</taxon>
        <taxon>Actinomycetota</taxon>
        <taxon>Actinomycetes</taxon>
        <taxon>Propionibacteriales</taxon>
        <taxon>Kribbellaceae</taxon>
        <taxon>Kribbella</taxon>
    </lineage>
</organism>
<sequence>MKRRTFLTATGVTAAGLAMPSEAFAANTPKTLTRSLEDFQQAIDRAVPGSTVVLADGTYDVTSPIAITGKRGSRRRPITVRAESCGGVTLTGEQSFVLTGSSDLTISGFVFRQRTTLELPPDCRRIRLSHNDFQLADFEGLHWVMVRADHSTIVRNVWHGKSTLGIYLGIEGAGTSSMAQGVYVARNHFRDHTFAGDNGGEPIRLGVSPRALSHAGAVIELNLFGRANGDPEAISVKSSGNVIRRNTIRDSTGGIVLRHGNNNRVEGNYLLAGSNGIRIYGNDHLIVNNYLERIGSAGIVLGSGSVRDHFAGESAESRRGNDAPDRVRIGLNTVLDCNSAIVGESHRTLPPLDCAITDNLLMGDTGQLINMPYPDGIDFSGNLTWGAAADGNVPATRKDPRLAAGADGVRRLTEHSPARDAATRWYPGVETDLDGDQRHGRADVGADEYSKHRPAGSPLTAAEVGPHSS</sequence>
<feature type="region of interest" description="Disordered" evidence="1">
    <location>
        <begin position="427"/>
        <end position="469"/>
    </location>
</feature>
<keyword evidence="3" id="KW-0456">Lyase</keyword>
<feature type="chain" id="PRO_5045116428" evidence="2">
    <location>
        <begin position="26"/>
        <end position="469"/>
    </location>
</feature>
<dbReference type="InterPro" id="IPR039513">
    <property type="entry name" value="PL-6"/>
</dbReference>
<dbReference type="SMART" id="SM00710">
    <property type="entry name" value="PbH1"/>
    <property type="match status" value="5"/>
</dbReference>
<evidence type="ECO:0000313" key="4">
    <source>
        <dbReference type="Proteomes" id="UP001500363"/>
    </source>
</evidence>
<feature type="signal peptide" evidence="2">
    <location>
        <begin position="1"/>
        <end position="25"/>
    </location>
</feature>
<evidence type="ECO:0000256" key="1">
    <source>
        <dbReference type="SAM" id="MobiDB-lite"/>
    </source>
</evidence>
<protein>
    <submittedName>
        <fullName evidence="3">Polysaccharide lyase 6 family protein</fullName>
    </submittedName>
</protein>
<dbReference type="CDD" id="cd14251">
    <property type="entry name" value="PL-6"/>
    <property type="match status" value="1"/>
</dbReference>
<keyword evidence="2" id="KW-0732">Signal</keyword>
<dbReference type="InterPro" id="IPR006311">
    <property type="entry name" value="TAT_signal"/>
</dbReference>